<feature type="compositionally biased region" description="Low complexity" evidence="1">
    <location>
        <begin position="71"/>
        <end position="93"/>
    </location>
</feature>
<feature type="compositionally biased region" description="Polar residues" evidence="1">
    <location>
        <begin position="141"/>
        <end position="150"/>
    </location>
</feature>
<dbReference type="RefSeq" id="WP_241445496.1">
    <property type="nucleotide sequence ID" value="NZ_BSUJ01000001.1"/>
</dbReference>
<keyword evidence="3" id="KW-1185">Reference proteome</keyword>
<evidence type="ECO:0008006" key="4">
    <source>
        <dbReference type="Google" id="ProtNLM"/>
    </source>
</evidence>
<comment type="caution">
    <text evidence="2">The sequence shown here is derived from an EMBL/GenBank/DDBJ whole genome shotgun (WGS) entry which is preliminary data.</text>
</comment>
<reference evidence="3" key="1">
    <citation type="journal article" date="2019" name="Int. J. Syst. Evol. Microbiol.">
        <title>The Global Catalogue of Microorganisms (GCM) 10K type strain sequencing project: providing services to taxonomists for standard genome sequencing and annotation.</title>
        <authorList>
            <consortium name="The Broad Institute Genomics Platform"/>
            <consortium name="The Broad Institute Genome Sequencing Center for Infectious Disease"/>
            <person name="Wu L."/>
            <person name="Ma J."/>
        </authorList>
    </citation>
    <scope>NUCLEOTIDE SEQUENCE [LARGE SCALE GENOMIC DNA]</scope>
    <source>
        <strain evidence="3">NBRC 105830</strain>
    </source>
</reference>
<name>A0ABQ6HS07_9MICO</name>
<sequence>MSTERIKEIAERHGLSEAGVSALAEAVDRGNGRSAQFSHPDLGGSGQWMAGGMTQIGEMGNHDLKAKVAAAAGDLASSAGSGDSNGAASQGSSRDSRDDYQAKHRHPEASQSASQGSDSKGSDSKGSGRSGDWWPAELGSPASSGGQNDSAYAIFPDKHRLAVKTGDRVRVFDTGDRTITGVSQQQGSVDDTRWSTSDGDVTLKDLTEL</sequence>
<feature type="compositionally biased region" description="Low complexity" evidence="1">
    <location>
        <begin position="109"/>
        <end position="131"/>
    </location>
</feature>
<evidence type="ECO:0000256" key="1">
    <source>
        <dbReference type="SAM" id="MobiDB-lite"/>
    </source>
</evidence>
<dbReference type="EMBL" id="BSUJ01000001">
    <property type="protein sequence ID" value="GMA20355.1"/>
    <property type="molecule type" value="Genomic_DNA"/>
</dbReference>
<evidence type="ECO:0000313" key="2">
    <source>
        <dbReference type="EMBL" id="GMA20355.1"/>
    </source>
</evidence>
<gene>
    <name evidence="2" type="ORF">GCM10025862_23760</name>
</gene>
<proteinExistence type="predicted"/>
<protein>
    <recommendedName>
        <fullName evidence="4">SH3 domain-containing protein</fullName>
    </recommendedName>
</protein>
<feature type="region of interest" description="Disordered" evidence="1">
    <location>
        <begin position="27"/>
        <end position="55"/>
    </location>
</feature>
<dbReference type="Proteomes" id="UP001157109">
    <property type="component" value="Unassembled WGS sequence"/>
</dbReference>
<evidence type="ECO:0000313" key="3">
    <source>
        <dbReference type="Proteomes" id="UP001157109"/>
    </source>
</evidence>
<organism evidence="2 3">
    <name type="scientific">Arsenicicoccus piscis</name>
    <dbReference type="NCBI Taxonomy" id="673954"/>
    <lineage>
        <taxon>Bacteria</taxon>
        <taxon>Bacillati</taxon>
        <taxon>Actinomycetota</taxon>
        <taxon>Actinomycetes</taxon>
        <taxon>Micrococcales</taxon>
        <taxon>Intrasporangiaceae</taxon>
        <taxon>Arsenicicoccus</taxon>
    </lineage>
</organism>
<accession>A0ABQ6HS07</accession>
<feature type="region of interest" description="Disordered" evidence="1">
    <location>
        <begin position="71"/>
        <end position="151"/>
    </location>
</feature>